<organism evidence="1 2">
    <name type="scientific">Pseudovibrio japonicus</name>
    <dbReference type="NCBI Taxonomy" id="366534"/>
    <lineage>
        <taxon>Bacteria</taxon>
        <taxon>Pseudomonadati</taxon>
        <taxon>Pseudomonadota</taxon>
        <taxon>Alphaproteobacteria</taxon>
        <taxon>Hyphomicrobiales</taxon>
        <taxon>Stappiaceae</taxon>
        <taxon>Pseudovibrio</taxon>
    </lineage>
</organism>
<gene>
    <name evidence="1" type="ORF">GCM10007094_10800</name>
</gene>
<accession>A0ABQ3E3F7</accession>
<evidence type="ECO:0000313" key="2">
    <source>
        <dbReference type="Proteomes" id="UP000637980"/>
    </source>
</evidence>
<proteinExistence type="predicted"/>
<sequence>MYWQQAIGLSELLMCYVLGMRRGRSKRLSWDYLHVAIDDVTCLTYTDVVTSEAPYFTAAFIARALCRFH</sequence>
<evidence type="ECO:0000313" key="1">
    <source>
        <dbReference type="EMBL" id="GHB24589.1"/>
    </source>
</evidence>
<comment type="caution">
    <text evidence="1">The sequence shown here is derived from an EMBL/GenBank/DDBJ whole genome shotgun (WGS) entry which is preliminary data.</text>
</comment>
<reference evidence="2" key="1">
    <citation type="journal article" date="2019" name="Int. J. Syst. Evol. Microbiol.">
        <title>The Global Catalogue of Microorganisms (GCM) 10K type strain sequencing project: providing services to taxonomists for standard genome sequencing and annotation.</title>
        <authorList>
            <consortium name="The Broad Institute Genomics Platform"/>
            <consortium name="The Broad Institute Genome Sequencing Center for Infectious Disease"/>
            <person name="Wu L."/>
            <person name="Ma J."/>
        </authorList>
    </citation>
    <scope>NUCLEOTIDE SEQUENCE [LARGE SCALE GENOMIC DNA]</scope>
    <source>
        <strain evidence="2">KCTC 12861</strain>
    </source>
</reference>
<name>A0ABQ3E3F7_9HYPH</name>
<evidence type="ECO:0008006" key="3">
    <source>
        <dbReference type="Google" id="ProtNLM"/>
    </source>
</evidence>
<protein>
    <recommendedName>
        <fullName evidence="3">Transposase</fullName>
    </recommendedName>
</protein>
<dbReference type="Proteomes" id="UP000637980">
    <property type="component" value="Unassembled WGS sequence"/>
</dbReference>
<dbReference type="EMBL" id="BMXE01000002">
    <property type="protein sequence ID" value="GHB24589.1"/>
    <property type="molecule type" value="Genomic_DNA"/>
</dbReference>
<keyword evidence="2" id="KW-1185">Reference proteome</keyword>